<keyword evidence="4" id="KW-1185">Reference proteome</keyword>
<evidence type="ECO:0000259" key="2">
    <source>
        <dbReference type="PROSITE" id="PS51782"/>
    </source>
</evidence>
<dbReference type="InterPro" id="IPR018392">
    <property type="entry name" value="LysM"/>
</dbReference>
<dbReference type="InterPro" id="IPR023346">
    <property type="entry name" value="Lysozyme-like_dom_sf"/>
</dbReference>
<dbReference type="RefSeq" id="WP_149957949.1">
    <property type="nucleotide sequence ID" value="NZ_BKDJ01000022.1"/>
</dbReference>
<dbReference type="OrthoDB" id="5244690at2"/>
<dbReference type="Proteomes" id="UP000325307">
    <property type="component" value="Unassembled WGS sequence"/>
</dbReference>
<dbReference type="SMART" id="SM00257">
    <property type="entry name" value="LysM"/>
    <property type="match status" value="3"/>
</dbReference>
<dbReference type="PANTHER" id="PTHR33734">
    <property type="entry name" value="LYSM DOMAIN-CONTAINING GPI-ANCHORED PROTEIN 2"/>
    <property type="match status" value="1"/>
</dbReference>
<feature type="domain" description="LysM" evidence="2">
    <location>
        <begin position="88"/>
        <end position="132"/>
    </location>
</feature>
<dbReference type="SUPFAM" id="SSF54106">
    <property type="entry name" value="LysM domain"/>
    <property type="match status" value="3"/>
</dbReference>
<feature type="domain" description="LysM" evidence="2">
    <location>
        <begin position="217"/>
        <end position="261"/>
    </location>
</feature>
<reference evidence="3 4" key="1">
    <citation type="submission" date="2019-09" db="EMBL/GenBank/DDBJ databases">
        <title>Arthrobacter zafarii sp. nov., a moderately thermotolerant and halotolerant actinobacterium isolated from Cholistan desert soil of Pakistan.</title>
        <authorList>
            <person name="Amin A."/>
            <person name="Ahmed I."/>
            <person name="Khalid N."/>
            <person name="Schumann P."/>
            <person name="Busse H.J."/>
            <person name="Khan I.U."/>
            <person name="Li S."/>
            <person name="Li W.J."/>
        </authorList>
    </citation>
    <scope>NUCLEOTIDE SEQUENCE [LARGE SCALE GENOMIC DNA]</scope>
    <source>
        <strain evidence="3 4">NCCP-1664</strain>
    </source>
</reference>
<feature type="domain" description="LysM" evidence="2">
    <location>
        <begin position="149"/>
        <end position="193"/>
    </location>
</feature>
<dbReference type="Pfam" id="PF01476">
    <property type="entry name" value="LysM"/>
    <property type="match status" value="3"/>
</dbReference>
<dbReference type="Gene3D" id="3.10.350.10">
    <property type="entry name" value="LysM domain"/>
    <property type="match status" value="3"/>
</dbReference>
<dbReference type="EMBL" id="BKDJ01000022">
    <property type="protein sequence ID" value="GER24360.1"/>
    <property type="molecule type" value="Genomic_DNA"/>
</dbReference>
<organism evidence="3 4">
    <name type="scientific">Zafaria cholistanensis</name>
    <dbReference type="NCBI Taxonomy" id="1682741"/>
    <lineage>
        <taxon>Bacteria</taxon>
        <taxon>Bacillati</taxon>
        <taxon>Actinomycetota</taxon>
        <taxon>Actinomycetes</taxon>
        <taxon>Micrococcales</taxon>
        <taxon>Micrococcaceae</taxon>
        <taxon>Zafaria</taxon>
    </lineage>
</organism>
<dbReference type="CDD" id="cd00254">
    <property type="entry name" value="LT-like"/>
    <property type="match status" value="1"/>
</dbReference>
<dbReference type="PANTHER" id="PTHR33734:SF22">
    <property type="entry name" value="MEMBRANE-BOUND LYTIC MUREIN TRANSGLYCOSYLASE D"/>
    <property type="match status" value="1"/>
</dbReference>
<dbReference type="SUPFAM" id="SSF53955">
    <property type="entry name" value="Lysozyme-like"/>
    <property type="match status" value="1"/>
</dbReference>
<dbReference type="InterPro" id="IPR008258">
    <property type="entry name" value="Transglycosylase_SLT_dom_1"/>
</dbReference>
<protein>
    <recommendedName>
        <fullName evidence="2">LysM domain-containing protein</fullName>
    </recommendedName>
</protein>
<gene>
    <name evidence="3" type="ORF">NCCP1664_28550</name>
</gene>
<dbReference type="CDD" id="cd00118">
    <property type="entry name" value="LysM"/>
    <property type="match status" value="3"/>
</dbReference>
<name>A0A5A7NU47_9MICC</name>
<sequence>MTDSATPRVRQMARARQGAVAAAAIPAVVLTSLASTAPALAAGPAMSSVLAPKAATGARIAAAQDRIAAHLVAARVPSRVTVAAAAATSVVVKSGDTLSGIAKKHGVGVASLVKLNGLASADRIHVGQRLTLRAGSSARTAAAAAAPAGTYTVVRGDTLSGIAARRGMALGSLLQANGLKATSTIYPGQKLKVSGASAAGRTSGGKAPAAAAAAPAGTYTVVRGDTLSGIAARRGMALGSLLQANGLKATSTIYPGQKLKVSGASANTASSQLVPSTFLHYTYPAATVSSANRNKAILLSRNLPSRAEMKSIIAATARKMGVNPALALAHAYQESGFSMSAVSPANAIGAMQVIPSSGEWASQLVGRRLDLLNPYDNATAGVAIIRALQRTSATEQIGIASYYQGQASVRKYGMFSDTKRYVANVLAHKKAFS</sequence>
<proteinExistence type="predicted"/>
<comment type="caution">
    <text evidence="3">The sequence shown here is derived from an EMBL/GenBank/DDBJ whole genome shotgun (WGS) entry which is preliminary data.</text>
</comment>
<evidence type="ECO:0000313" key="4">
    <source>
        <dbReference type="Proteomes" id="UP000325307"/>
    </source>
</evidence>
<evidence type="ECO:0000256" key="1">
    <source>
        <dbReference type="SAM" id="SignalP"/>
    </source>
</evidence>
<feature type="chain" id="PRO_5022766299" description="LysM domain-containing protein" evidence="1">
    <location>
        <begin position="42"/>
        <end position="433"/>
    </location>
</feature>
<keyword evidence="1" id="KW-0732">Signal</keyword>
<dbReference type="Gene3D" id="1.10.530.10">
    <property type="match status" value="1"/>
</dbReference>
<evidence type="ECO:0000313" key="3">
    <source>
        <dbReference type="EMBL" id="GER24360.1"/>
    </source>
</evidence>
<dbReference type="PROSITE" id="PS51782">
    <property type="entry name" value="LYSM"/>
    <property type="match status" value="3"/>
</dbReference>
<dbReference type="AlphaFoldDB" id="A0A5A7NU47"/>
<dbReference type="GO" id="GO:0008932">
    <property type="term" value="F:lytic endotransglycosylase activity"/>
    <property type="evidence" value="ECO:0007669"/>
    <property type="project" value="TreeGrafter"/>
</dbReference>
<accession>A0A5A7NU47</accession>
<dbReference type="InterPro" id="IPR036779">
    <property type="entry name" value="LysM_dom_sf"/>
</dbReference>
<dbReference type="Pfam" id="PF01464">
    <property type="entry name" value="SLT"/>
    <property type="match status" value="1"/>
</dbReference>
<feature type="signal peptide" evidence="1">
    <location>
        <begin position="1"/>
        <end position="41"/>
    </location>
</feature>